<proteinExistence type="predicted"/>
<dbReference type="Pfam" id="PF11144">
    <property type="entry name" value="DUF2920"/>
    <property type="match status" value="1"/>
</dbReference>
<dbReference type="AlphaFoldDB" id="A0A5T2BBI1"/>
<dbReference type="InterPro" id="IPR022605">
    <property type="entry name" value="DUF2920"/>
</dbReference>
<dbReference type="EMBL" id="AACSUV010000015">
    <property type="protein sequence ID" value="EAL9779859.1"/>
    <property type="molecule type" value="Genomic_DNA"/>
</dbReference>
<evidence type="ECO:0000313" key="1">
    <source>
        <dbReference type="EMBL" id="EAL9779859.1"/>
    </source>
</evidence>
<feature type="non-terminal residue" evidence="1">
    <location>
        <position position="1"/>
    </location>
</feature>
<name>A0A5T2BBI1_CAMJU</name>
<gene>
    <name evidence="1" type="ORF">D0Y30_08545</name>
</gene>
<reference evidence="1" key="1">
    <citation type="submission" date="2018-08" db="EMBL/GenBank/DDBJ databases">
        <authorList>
            <consortium name="PulseNet: The National Subtyping Network for Foodborne Disease Surveillance"/>
            <person name="Tarr C.L."/>
            <person name="Trees E."/>
            <person name="Katz L.S."/>
            <person name="Carleton-Romer H.A."/>
            <person name="Stroika S."/>
            <person name="Kucerova Z."/>
            <person name="Roache K.F."/>
            <person name="Sabol A.L."/>
            <person name="Besser J."/>
            <person name="Gerner-Smidt P."/>
        </authorList>
    </citation>
    <scope>NUCLEOTIDE SEQUENCE</scope>
    <source>
        <strain evidence="1">PNUSAC005796</strain>
    </source>
</reference>
<sequence>KAIVFVIGGYGANANIYFLDSYRNYIAKNFDVVTINVFYHCFCQRRSDVEKYSAYKYFQEEDIENIKNLLNQFHFSYGEINNDNALFLANSLVKHVENLKMQNKLDHNFKLNFTSTFIPPNGDYQNFGIMAAIDHINALKDLVKCFPKFADLPKIYGGGVLWRIPIFTHSKDSSLVCGWCD</sequence>
<comment type="caution">
    <text evidence="1">The sequence shown here is derived from an EMBL/GenBank/DDBJ whole genome shotgun (WGS) entry which is preliminary data.</text>
</comment>
<organism evidence="1">
    <name type="scientific">Campylobacter jejuni</name>
    <dbReference type="NCBI Taxonomy" id="197"/>
    <lineage>
        <taxon>Bacteria</taxon>
        <taxon>Pseudomonadati</taxon>
        <taxon>Campylobacterota</taxon>
        <taxon>Epsilonproteobacteria</taxon>
        <taxon>Campylobacterales</taxon>
        <taxon>Campylobacteraceae</taxon>
        <taxon>Campylobacter</taxon>
    </lineage>
</organism>
<protein>
    <submittedName>
        <fullName evidence="1">DUF2920 family protein</fullName>
    </submittedName>
</protein>
<accession>A0A5T2BBI1</accession>